<gene>
    <name evidence="1" type="ORF">DB32_000824</name>
</gene>
<proteinExistence type="predicted"/>
<reference evidence="1 2" key="1">
    <citation type="submission" date="2015-03" db="EMBL/GenBank/DDBJ databases">
        <title>Genome assembly of Sandaracinus amylolyticus DSM 53668.</title>
        <authorList>
            <person name="Sharma G."/>
            <person name="Subramanian S."/>
        </authorList>
    </citation>
    <scope>NUCLEOTIDE SEQUENCE [LARGE SCALE GENOMIC DNA]</scope>
    <source>
        <strain evidence="1 2">DSM 53668</strain>
    </source>
</reference>
<dbReference type="KEGG" id="samy:DB32_000824"/>
<evidence type="ECO:0000313" key="1">
    <source>
        <dbReference type="EMBL" id="AKF03675.1"/>
    </source>
</evidence>
<protein>
    <submittedName>
        <fullName evidence="1">Uncharacterized protein</fullName>
    </submittedName>
</protein>
<evidence type="ECO:0000313" key="2">
    <source>
        <dbReference type="Proteomes" id="UP000034883"/>
    </source>
</evidence>
<name>A0A0F6VZL2_9BACT</name>
<sequence length="39" mass="4153">MSATGPDGRAPAHWVPRRVGPLDVDALAHAARTSRTRSD</sequence>
<dbReference type="AlphaFoldDB" id="A0A0F6VZL2"/>
<dbReference type="EMBL" id="CP011125">
    <property type="protein sequence ID" value="AKF03675.1"/>
    <property type="molecule type" value="Genomic_DNA"/>
</dbReference>
<keyword evidence="2" id="KW-1185">Reference proteome</keyword>
<dbReference type="Proteomes" id="UP000034883">
    <property type="component" value="Chromosome"/>
</dbReference>
<accession>A0A0F6VZL2</accession>
<organism evidence="1 2">
    <name type="scientific">Sandaracinus amylolyticus</name>
    <dbReference type="NCBI Taxonomy" id="927083"/>
    <lineage>
        <taxon>Bacteria</taxon>
        <taxon>Pseudomonadati</taxon>
        <taxon>Myxococcota</taxon>
        <taxon>Polyangia</taxon>
        <taxon>Polyangiales</taxon>
        <taxon>Sandaracinaceae</taxon>
        <taxon>Sandaracinus</taxon>
    </lineage>
</organism>